<dbReference type="InterPro" id="IPR038492">
    <property type="entry name" value="GBBH-like_N_sf"/>
</dbReference>
<evidence type="ECO:0000313" key="10">
    <source>
        <dbReference type="EMBL" id="ANG65323.1"/>
    </source>
</evidence>
<dbReference type="InterPro" id="IPR010376">
    <property type="entry name" value="GBBH-like_N"/>
</dbReference>
<comment type="cofactor">
    <cofactor evidence="2">
        <name>L-ascorbate</name>
        <dbReference type="ChEBI" id="CHEBI:38290"/>
    </cofactor>
</comment>
<dbReference type="Pfam" id="PF06155">
    <property type="entry name" value="GBBH-like_N"/>
    <property type="match status" value="1"/>
</dbReference>
<dbReference type="GO" id="GO:0016706">
    <property type="term" value="F:2-oxoglutarate-dependent dioxygenase activity"/>
    <property type="evidence" value="ECO:0007669"/>
    <property type="project" value="UniProtKB-ARBA"/>
</dbReference>
<evidence type="ECO:0000259" key="9">
    <source>
        <dbReference type="Pfam" id="PF06155"/>
    </source>
</evidence>
<dbReference type="STRING" id="1821621.A8C75_16655"/>
<dbReference type="Gene3D" id="3.30.2020.30">
    <property type="match status" value="1"/>
</dbReference>
<reference evidence="11" key="1">
    <citation type="submission" date="2016-05" db="EMBL/GenBank/DDBJ databases">
        <authorList>
            <person name="Baek K."/>
            <person name="Yang S.-J."/>
        </authorList>
    </citation>
    <scope>NUCLEOTIDE SEQUENCE [LARGE SCALE GENOMIC DNA]</scope>
    <source>
        <strain evidence="11">ST58-10</strain>
    </source>
</reference>
<feature type="domain" description="Gamma-butyrobetaine hydroxylase-like N-terminal" evidence="9">
    <location>
        <begin position="9"/>
        <end position="87"/>
    </location>
</feature>
<keyword evidence="11" id="KW-1185">Reference proteome</keyword>
<feature type="domain" description="TauD/TfdA-like" evidence="8">
    <location>
        <begin position="125"/>
        <end position="353"/>
    </location>
</feature>
<proteinExistence type="inferred from homology"/>
<dbReference type="Gene3D" id="3.60.130.10">
    <property type="entry name" value="Clavaminate synthase-like"/>
    <property type="match status" value="1"/>
</dbReference>
<comment type="similarity">
    <text evidence="3">Belongs to the gamma-BBH/TMLD family.</text>
</comment>
<dbReference type="InterPro" id="IPR050411">
    <property type="entry name" value="AlphaKG_dependent_hydroxylases"/>
</dbReference>
<dbReference type="PANTHER" id="PTHR10696">
    <property type="entry name" value="GAMMA-BUTYROBETAINE HYDROXYLASE-RELATED"/>
    <property type="match status" value="1"/>
</dbReference>
<gene>
    <name evidence="10" type="ORF">A8C75_16655</name>
</gene>
<dbReference type="FunFam" id="3.30.2020.30:FF:000002">
    <property type="entry name" value="Putative gamma-butyrobetaine dioxygenase"/>
    <property type="match status" value="1"/>
</dbReference>
<accession>A0A1A9F6F9</accession>
<keyword evidence="5" id="KW-0223">Dioxygenase</keyword>
<reference evidence="10 11" key="2">
    <citation type="journal article" date="2018" name="Int. J. Syst. Evol. Microbiol.">
        <title>Marinobacterium aestuarii sp. nov., a benzene-degrading marine bacterium isolated from estuary sediment.</title>
        <authorList>
            <person name="Bae S.S."/>
            <person name="Jung J."/>
            <person name="Chung D."/>
            <person name="Baek K."/>
        </authorList>
    </citation>
    <scope>NUCLEOTIDE SEQUENCE [LARGE SCALE GENOMIC DNA]</scope>
    <source>
        <strain evidence="10 11">ST58-10</strain>
    </source>
</reference>
<dbReference type="InterPro" id="IPR042098">
    <property type="entry name" value="TauD-like_sf"/>
</dbReference>
<evidence type="ECO:0000256" key="3">
    <source>
        <dbReference type="ARBA" id="ARBA00008654"/>
    </source>
</evidence>
<keyword evidence="6" id="KW-0560">Oxidoreductase</keyword>
<name>A0A1A9F6F9_9GAMM</name>
<evidence type="ECO:0000256" key="4">
    <source>
        <dbReference type="ARBA" id="ARBA00022723"/>
    </source>
</evidence>
<dbReference type="EMBL" id="CP015839">
    <property type="protein sequence ID" value="ANG65323.1"/>
    <property type="molecule type" value="Genomic_DNA"/>
</dbReference>
<evidence type="ECO:0000256" key="5">
    <source>
        <dbReference type="ARBA" id="ARBA00022964"/>
    </source>
</evidence>
<comment type="cofactor">
    <cofactor evidence="1">
        <name>Fe(2+)</name>
        <dbReference type="ChEBI" id="CHEBI:29033"/>
    </cofactor>
</comment>
<evidence type="ECO:0000256" key="2">
    <source>
        <dbReference type="ARBA" id="ARBA00001961"/>
    </source>
</evidence>
<evidence type="ECO:0000313" key="11">
    <source>
        <dbReference type="Proteomes" id="UP000078070"/>
    </source>
</evidence>
<dbReference type="Pfam" id="PF02668">
    <property type="entry name" value="TauD"/>
    <property type="match status" value="1"/>
</dbReference>
<dbReference type="CDD" id="cd00250">
    <property type="entry name" value="CAS_like"/>
    <property type="match status" value="1"/>
</dbReference>
<evidence type="ECO:0000256" key="6">
    <source>
        <dbReference type="ARBA" id="ARBA00023002"/>
    </source>
</evidence>
<dbReference type="GO" id="GO:0046872">
    <property type="term" value="F:metal ion binding"/>
    <property type="evidence" value="ECO:0007669"/>
    <property type="project" value="UniProtKB-KW"/>
</dbReference>
<keyword evidence="7" id="KW-0408">Iron</keyword>
<dbReference type="KEGG" id="mars:A8C75_16655"/>
<sequence length="374" mass="43600">MGIQDHYLDEQVLHITWSDGKRSKYHYLWLRDNCSSAFHAITEERTFDLLSVSDDIRPTAVSIDGDKLHIDWSEGDHRSSYSFDWLRKYAYSVDFAQDRSGRVESWDKRFVDVIPQGEHEAIMHSDAALLTWMEDLARYGLALVRNMPATNEAVVETAERIGYLRRTNFGLTFDVRSVPKPSNQAYTADALPLHTDLPNHETPPGYQFLHCLNNESSGGESIFVDGFRVLEDIRVNAPEAFELLANQQIPFRFHDDDYDIREHRPVISLNYLGEVTELKYNAHLADIFDLPEDVMHEYYLAYRLLMRQLRDPRYMIQLRLGGGDMVVFDNRRVLHGRRQFDPSTGLRHLRGTYVDRTEFRSRLRVLRRTQGQGN</sequence>
<organism evidence="10 11">
    <name type="scientific">Marinobacterium aestuarii</name>
    <dbReference type="NCBI Taxonomy" id="1821621"/>
    <lineage>
        <taxon>Bacteria</taxon>
        <taxon>Pseudomonadati</taxon>
        <taxon>Pseudomonadota</taxon>
        <taxon>Gammaproteobacteria</taxon>
        <taxon>Oceanospirillales</taxon>
        <taxon>Oceanospirillaceae</taxon>
        <taxon>Marinobacterium</taxon>
    </lineage>
</organism>
<evidence type="ECO:0000256" key="1">
    <source>
        <dbReference type="ARBA" id="ARBA00001954"/>
    </source>
</evidence>
<dbReference type="SUPFAM" id="SSF51197">
    <property type="entry name" value="Clavaminate synthase-like"/>
    <property type="match status" value="1"/>
</dbReference>
<dbReference type="GO" id="GO:0045329">
    <property type="term" value="P:carnitine biosynthetic process"/>
    <property type="evidence" value="ECO:0007669"/>
    <property type="project" value="TreeGrafter"/>
</dbReference>
<evidence type="ECO:0000259" key="8">
    <source>
        <dbReference type="Pfam" id="PF02668"/>
    </source>
</evidence>
<dbReference type="Proteomes" id="UP000078070">
    <property type="component" value="Chromosome"/>
</dbReference>
<evidence type="ECO:0000256" key="7">
    <source>
        <dbReference type="ARBA" id="ARBA00023004"/>
    </source>
</evidence>
<dbReference type="InterPro" id="IPR003819">
    <property type="entry name" value="TauD/TfdA-like"/>
</dbReference>
<dbReference type="FunFam" id="3.60.130.10:FF:000001">
    <property type="entry name" value="Trimethyllysine dioxygenase, mitochondrial"/>
    <property type="match status" value="1"/>
</dbReference>
<dbReference type="AlphaFoldDB" id="A0A1A9F6F9"/>
<protein>
    <recommendedName>
        <fullName evidence="12">Gamma-butyrobetaine hydroxylase</fullName>
    </recommendedName>
</protein>
<evidence type="ECO:0008006" key="12">
    <source>
        <dbReference type="Google" id="ProtNLM"/>
    </source>
</evidence>
<dbReference type="PANTHER" id="PTHR10696:SF25">
    <property type="entry name" value="OXIDOREDUCTASE AIM17-RELATED"/>
    <property type="match status" value="1"/>
</dbReference>
<keyword evidence="4" id="KW-0479">Metal-binding</keyword>